<protein>
    <recommendedName>
        <fullName evidence="3">Protein kinase domain-containing protein</fullName>
    </recommendedName>
</protein>
<evidence type="ECO:0000313" key="2">
    <source>
        <dbReference type="Proteomes" id="UP000689195"/>
    </source>
</evidence>
<dbReference type="AlphaFoldDB" id="A0A8S1SRB7"/>
<reference evidence="1" key="1">
    <citation type="submission" date="2021-01" db="EMBL/GenBank/DDBJ databases">
        <authorList>
            <consortium name="Genoscope - CEA"/>
            <person name="William W."/>
        </authorList>
    </citation>
    <scope>NUCLEOTIDE SEQUENCE</scope>
</reference>
<gene>
    <name evidence="1" type="ORF">PPENT_87.1.T0110188</name>
</gene>
<accession>A0A8S1SRB7</accession>
<evidence type="ECO:0000313" key="1">
    <source>
        <dbReference type="EMBL" id="CAD8142490.1"/>
    </source>
</evidence>
<proteinExistence type="predicted"/>
<organism evidence="1 2">
    <name type="scientific">Paramecium pentaurelia</name>
    <dbReference type="NCBI Taxonomy" id="43138"/>
    <lineage>
        <taxon>Eukaryota</taxon>
        <taxon>Sar</taxon>
        <taxon>Alveolata</taxon>
        <taxon>Ciliophora</taxon>
        <taxon>Intramacronucleata</taxon>
        <taxon>Oligohymenophorea</taxon>
        <taxon>Peniculida</taxon>
        <taxon>Parameciidae</taxon>
        <taxon>Paramecium</taxon>
    </lineage>
</organism>
<sequence length="441" mass="53282">MKGWQNQYEITQKVNRNDDSYLQKIMYFENNEYRNTQQIIDHIDYKFHQSQCFSLHQLIESMNYNFTKIYKGQLIIIILEVLKHLQQLHKQKISHRKLIPQNIIIQLKNDNKLTIIQTKFTIQKVYFINYSIIDDSNYQFNYIEDINQIIDCFIQFIQAFSNQQCQLFKTICNILNDYKNIINEDDLNKLIGFFNLLIQNCVDLQQQKLNKGQMYLQIKLNESNIQEIKYQEGEEYGILTKRQRNQNVILKFIEQLNEQSIIYELQSHNNNNNENNYVDQILLFDISQLSQDELKIFNVFESIIKQQMMKIIWYHIGAYLESWESDFCKLIEAILKEINQSNKHILKTELITILKEFNNINQLNKQIEKEIETDYKFQIKYDEQKAKDQFILELKIQSQNYSKQNFQSFIDQIKSNVKIELENYYNQLVMIEILALQDYLI</sequence>
<keyword evidence="2" id="KW-1185">Reference proteome</keyword>
<dbReference type="OrthoDB" id="310387at2759"/>
<dbReference type="EMBL" id="CAJJDO010000011">
    <property type="protein sequence ID" value="CAD8142490.1"/>
    <property type="molecule type" value="Genomic_DNA"/>
</dbReference>
<evidence type="ECO:0008006" key="3">
    <source>
        <dbReference type="Google" id="ProtNLM"/>
    </source>
</evidence>
<name>A0A8S1SRB7_9CILI</name>
<dbReference type="Proteomes" id="UP000689195">
    <property type="component" value="Unassembled WGS sequence"/>
</dbReference>
<comment type="caution">
    <text evidence="1">The sequence shown here is derived from an EMBL/GenBank/DDBJ whole genome shotgun (WGS) entry which is preliminary data.</text>
</comment>